<dbReference type="GO" id="GO:0016887">
    <property type="term" value="F:ATP hydrolysis activity"/>
    <property type="evidence" value="ECO:0007669"/>
    <property type="project" value="InterPro"/>
</dbReference>
<dbReference type="PANTHER" id="PTHR24220:SF611">
    <property type="entry name" value="ATP-BINDING COMPONENT OF ABC TRANSPORTER-RELATED"/>
    <property type="match status" value="1"/>
</dbReference>
<dbReference type="AlphaFoldDB" id="A0A1M5B917"/>
<dbReference type="SMART" id="SM00382">
    <property type="entry name" value="AAA"/>
    <property type="match status" value="1"/>
</dbReference>
<dbReference type="InterPro" id="IPR003439">
    <property type="entry name" value="ABC_transporter-like_ATP-bd"/>
</dbReference>
<keyword evidence="1" id="KW-0813">Transport</keyword>
<proteinExistence type="predicted"/>
<sequence length="246" mass="27198">MSCLLRGFRVMKDSQPSGSEYVIELRNVQFRWATDAPLTIDIEHLTVSAGEHLFIKGPSGCGKSTLLALLTGINTCQSGSLSVLGHALSDLPSRQRDRFRADHIGYIFQQFNLLPYLSVIDNVVLPCHFSARRRDQIAGTLQDKAHQLLTGLKMPEHLLNQPVVELSIGQQQRVAAARALIGSPKLIIADEPTSALDYDNRSAFIQLLLEEADQVNATLVFVSHDPTLESMFNRSISLPQLNRVGN</sequence>
<dbReference type="GO" id="GO:0022857">
    <property type="term" value="F:transmembrane transporter activity"/>
    <property type="evidence" value="ECO:0007669"/>
    <property type="project" value="TreeGrafter"/>
</dbReference>
<dbReference type="SUPFAM" id="SSF52540">
    <property type="entry name" value="P-loop containing nucleoside triphosphate hydrolases"/>
    <property type="match status" value="1"/>
</dbReference>
<dbReference type="InterPro" id="IPR003593">
    <property type="entry name" value="AAA+_ATPase"/>
</dbReference>
<keyword evidence="3 5" id="KW-0067">ATP-binding</keyword>
<dbReference type="PROSITE" id="PS50893">
    <property type="entry name" value="ABC_TRANSPORTER_2"/>
    <property type="match status" value="1"/>
</dbReference>
<dbReference type="InterPro" id="IPR015854">
    <property type="entry name" value="ABC_transpr_LolD-like"/>
</dbReference>
<protein>
    <submittedName>
        <fullName evidence="5">Putative ABC transport system ATP-binding protein</fullName>
    </submittedName>
</protein>
<feature type="domain" description="ABC transporter" evidence="4">
    <location>
        <begin position="23"/>
        <end position="244"/>
    </location>
</feature>
<dbReference type="PANTHER" id="PTHR24220">
    <property type="entry name" value="IMPORT ATP-BINDING PROTEIN"/>
    <property type="match status" value="1"/>
</dbReference>
<dbReference type="GO" id="GO:0005524">
    <property type="term" value="F:ATP binding"/>
    <property type="evidence" value="ECO:0007669"/>
    <property type="project" value="UniProtKB-KW"/>
</dbReference>
<name>A0A1M5B917_VIBGA</name>
<dbReference type="Proteomes" id="UP000184159">
    <property type="component" value="Unassembled WGS sequence"/>
</dbReference>
<organism evidence="5 6">
    <name type="scientific">Vibrio gazogenes DSM 21264 = NBRC 103151</name>
    <dbReference type="NCBI Taxonomy" id="1123492"/>
    <lineage>
        <taxon>Bacteria</taxon>
        <taxon>Pseudomonadati</taxon>
        <taxon>Pseudomonadota</taxon>
        <taxon>Gammaproteobacteria</taxon>
        <taxon>Vibrionales</taxon>
        <taxon>Vibrionaceae</taxon>
        <taxon>Vibrio</taxon>
    </lineage>
</organism>
<gene>
    <name evidence="5" type="ORF">SAMN02745781_02145</name>
</gene>
<evidence type="ECO:0000313" key="5">
    <source>
        <dbReference type="EMBL" id="SHF39014.1"/>
    </source>
</evidence>
<evidence type="ECO:0000259" key="4">
    <source>
        <dbReference type="PROSITE" id="PS50893"/>
    </source>
</evidence>
<dbReference type="EMBL" id="FQUH01000009">
    <property type="protein sequence ID" value="SHF39014.1"/>
    <property type="molecule type" value="Genomic_DNA"/>
</dbReference>
<evidence type="ECO:0000256" key="1">
    <source>
        <dbReference type="ARBA" id="ARBA00022448"/>
    </source>
</evidence>
<keyword evidence="6" id="KW-1185">Reference proteome</keyword>
<dbReference type="Gene3D" id="3.40.50.300">
    <property type="entry name" value="P-loop containing nucleotide triphosphate hydrolases"/>
    <property type="match status" value="1"/>
</dbReference>
<dbReference type="FunFam" id="3.40.50.300:FF:001823">
    <property type="entry name" value="ABC transporter ATP-binding protein"/>
    <property type="match status" value="1"/>
</dbReference>
<dbReference type="GO" id="GO:0005886">
    <property type="term" value="C:plasma membrane"/>
    <property type="evidence" value="ECO:0007669"/>
    <property type="project" value="TreeGrafter"/>
</dbReference>
<evidence type="ECO:0000313" key="6">
    <source>
        <dbReference type="Proteomes" id="UP000184159"/>
    </source>
</evidence>
<reference evidence="6" key="1">
    <citation type="submission" date="2016-11" db="EMBL/GenBank/DDBJ databases">
        <authorList>
            <person name="Varghese N."/>
            <person name="Submissions S."/>
        </authorList>
    </citation>
    <scope>NUCLEOTIDE SEQUENCE [LARGE SCALE GENOMIC DNA]</scope>
    <source>
        <strain evidence="6">DSM 21264</strain>
    </source>
</reference>
<dbReference type="Pfam" id="PF00005">
    <property type="entry name" value="ABC_tran"/>
    <property type="match status" value="1"/>
</dbReference>
<dbReference type="InterPro" id="IPR027417">
    <property type="entry name" value="P-loop_NTPase"/>
</dbReference>
<dbReference type="InterPro" id="IPR017911">
    <property type="entry name" value="MacB-like_ATP-bd"/>
</dbReference>
<keyword evidence="2" id="KW-0547">Nucleotide-binding</keyword>
<evidence type="ECO:0000256" key="3">
    <source>
        <dbReference type="ARBA" id="ARBA00022840"/>
    </source>
</evidence>
<accession>A0A1M5B917</accession>
<dbReference type="CDD" id="cd03255">
    <property type="entry name" value="ABC_MJ0796_LolCDE_FtsE"/>
    <property type="match status" value="1"/>
</dbReference>
<evidence type="ECO:0000256" key="2">
    <source>
        <dbReference type="ARBA" id="ARBA00022741"/>
    </source>
</evidence>